<dbReference type="Pfam" id="PF22725">
    <property type="entry name" value="GFO_IDH_MocA_C3"/>
    <property type="match status" value="1"/>
</dbReference>
<dbReference type="VEuPathDB" id="FungiDB:ASPCADRAFT_4930"/>
<evidence type="ECO:0000256" key="2">
    <source>
        <dbReference type="ARBA" id="ARBA00023002"/>
    </source>
</evidence>
<evidence type="ECO:0000256" key="4">
    <source>
        <dbReference type="ARBA" id="ARBA00042988"/>
    </source>
</evidence>
<evidence type="ECO:0000259" key="7">
    <source>
        <dbReference type="Pfam" id="PF22725"/>
    </source>
</evidence>
<dbReference type="InterPro" id="IPR000683">
    <property type="entry name" value="Gfo/Idh/MocA-like_OxRdtase_N"/>
</dbReference>
<dbReference type="OMA" id="CPSKYRI"/>
<name>A0A1R3RQZ2_ASPC5</name>
<keyword evidence="9" id="KW-1185">Reference proteome</keyword>
<evidence type="ECO:0000313" key="9">
    <source>
        <dbReference type="Proteomes" id="UP000188318"/>
    </source>
</evidence>
<evidence type="ECO:0000256" key="3">
    <source>
        <dbReference type="ARBA" id="ARBA00038984"/>
    </source>
</evidence>
<protein>
    <recommendedName>
        <fullName evidence="3">D-xylose 1-dehydrogenase (NADP(+), D-xylono-1,5-lactone-forming)</fullName>
        <ecNumber evidence="3">1.1.1.179</ecNumber>
    </recommendedName>
    <alternativeName>
        <fullName evidence="4">D-xylose-NADP dehydrogenase</fullName>
    </alternativeName>
</protein>
<comment type="similarity">
    <text evidence="1">Belongs to the Gfo/Idh/MocA family.</text>
</comment>
<evidence type="ECO:0000313" key="8">
    <source>
        <dbReference type="EMBL" id="OOF96888.1"/>
    </source>
</evidence>
<gene>
    <name evidence="8" type="ORF">ASPCADRAFT_4930</name>
</gene>
<dbReference type="SUPFAM" id="SSF55347">
    <property type="entry name" value="Glyceraldehyde-3-phosphate dehydrogenase-like, C-terminal domain"/>
    <property type="match status" value="1"/>
</dbReference>
<proteinExistence type="inferred from homology"/>
<dbReference type="PANTHER" id="PTHR22604:SF115">
    <property type="entry name" value="DIHYDRODIOL DEHYDROGENASE, PUTATIVE (AFU_ORTHOLOGUE AFUA_1G07520)-RELATED"/>
    <property type="match status" value="1"/>
</dbReference>
<dbReference type="PANTHER" id="PTHR22604">
    <property type="entry name" value="OXIDOREDUCTASES"/>
    <property type="match status" value="1"/>
</dbReference>
<dbReference type="Gene3D" id="3.40.50.720">
    <property type="entry name" value="NAD(P)-binding Rossmann-like Domain"/>
    <property type="match status" value="1"/>
</dbReference>
<dbReference type="AlphaFoldDB" id="A0A1R3RQZ2"/>
<dbReference type="InterPro" id="IPR050984">
    <property type="entry name" value="Gfo/Idh/MocA_domain"/>
</dbReference>
<dbReference type="GO" id="GO:0000166">
    <property type="term" value="F:nucleotide binding"/>
    <property type="evidence" value="ECO:0007669"/>
    <property type="project" value="InterPro"/>
</dbReference>
<organism evidence="8 9">
    <name type="scientific">Aspergillus carbonarius (strain ITEM 5010)</name>
    <dbReference type="NCBI Taxonomy" id="602072"/>
    <lineage>
        <taxon>Eukaryota</taxon>
        <taxon>Fungi</taxon>
        <taxon>Dikarya</taxon>
        <taxon>Ascomycota</taxon>
        <taxon>Pezizomycotina</taxon>
        <taxon>Eurotiomycetes</taxon>
        <taxon>Eurotiomycetidae</taxon>
        <taxon>Eurotiales</taxon>
        <taxon>Aspergillaceae</taxon>
        <taxon>Aspergillus</taxon>
        <taxon>Aspergillus subgen. Circumdati</taxon>
    </lineage>
</organism>
<dbReference type="Pfam" id="PF01408">
    <property type="entry name" value="GFO_IDH_MocA"/>
    <property type="match status" value="1"/>
</dbReference>
<feature type="domain" description="Gfo/Idh/MocA-like oxidoreductase N-terminal" evidence="6">
    <location>
        <begin position="13"/>
        <end position="141"/>
    </location>
</feature>
<comment type="catalytic activity">
    <reaction evidence="5">
        <text>D-xylose + NADP(+) = D-xylono-1,5-lactone + NADPH + H(+)</text>
        <dbReference type="Rhea" id="RHEA:22000"/>
        <dbReference type="ChEBI" id="CHEBI:15378"/>
        <dbReference type="ChEBI" id="CHEBI:15867"/>
        <dbReference type="ChEBI" id="CHEBI:53455"/>
        <dbReference type="ChEBI" id="CHEBI:57783"/>
        <dbReference type="ChEBI" id="CHEBI:58349"/>
        <dbReference type="EC" id="1.1.1.179"/>
    </reaction>
</comment>
<keyword evidence="2" id="KW-0560">Oxidoreductase</keyword>
<evidence type="ECO:0000256" key="5">
    <source>
        <dbReference type="ARBA" id="ARBA00049233"/>
    </source>
</evidence>
<sequence>MVSTPTPTPFCLRWGILATGTIAETFARDLLYDPTWRGVTDVSHLLLAVASARSTTIARQFLDRIGAPSALAYGSYDALVADPRVDAVYVASPHSHHYQNAMLALRAGKHVLCEKAFTVTARQARRLVATARERGCFLMEGLWTRFLPITVQIRQQIQDGVIGPVLRVMADNSIGTDARQELRDSYLTKRELAGGALMDLGVYSIHWVLQALHQLPDRKPRTIHSTMAPLGSAGVDESTTLIMTFPADPPSPSAVQGIASASLRATGDPDGQTPVVRIQGDRGEIQVYGRPWCPTKYRLVTREQSFGRVGEAKEVEFSIPGGAHGLCFEADEVARCVRDGRLESVSLPWQETLLVMEILDEVRRANGLSFPDTIESDEYPLRMAAKGS</sequence>
<dbReference type="SUPFAM" id="SSF51735">
    <property type="entry name" value="NAD(P)-binding Rossmann-fold domains"/>
    <property type="match status" value="1"/>
</dbReference>
<dbReference type="OrthoDB" id="2129491at2759"/>
<dbReference type="EMBL" id="KV907498">
    <property type="protein sequence ID" value="OOF96888.1"/>
    <property type="molecule type" value="Genomic_DNA"/>
</dbReference>
<dbReference type="Gene3D" id="3.30.360.10">
    <property type="entry name" value="Dihydrodipicolinate Reductase, domain 2"/>
    <property type="match status" value="1"/>
</dbReference>
<feature type="domain" description="GFO/IDH/MocA-like oxidoreductase" evidence="7">
    <location>
        <begin position="152"/>
        <end position="285"/>
    </location>
</feature>
<dbReference type="EC" id="1.1.1.179" evidence="3"/>
<accession>A0A1R3RQZ2</accession>
<evidence type="ECO:0000256" key="1">
    <source>
        <dbReference type="ARBA" id="ARBA00010928"/>
    </source>
</evidence>
<dbReference type="STRING" id="602072.A0A1R3RQZ2"/>
<evidence type="ECO:0000259" key="6">
    <source>
        <dbReference type="Pfam" id="PF01408"/>
    </source>
</evidence>
<dbReference type="InterPro" id="IPR036291">
    <property type="entry name" value="NAD(P)-bd_dom_sf"/>
</dbReference>
<reference evidence="9" key="1">
    <citation type="journal article" date="2017" name="Genome Biol.">
        <title>Comparative genomics reveals high biological diversity and specific adaptations in the industrially and medically important fungal genus Aspergillus.</title>
        <authorList>
            <person name="de Vries R.P."/>
            <person name="Riley R."/>
            <person name="Wiebenga A."/>
            <person name="Aguilar-Osorio G."/>
            <person name="Amillis S."/>
            <person name="Uchima C.A."/>
            <person name="Anderluh G."/>
            <person name="Asadollahi M."/>
            <person name="Askin M."/>
            <person name="Barry K."/>
            <person name="Battaglia E."/>
            <person name="Bayram O."/>
            <person name="Benocci T."/>
            <person name="Braus-Stromeyer S.A."/>
            <person name="Caldana C."/>
            <person name="Canovas D."/>
            <person name="Cerqueira G.C."/>
            <person name="Chen F."/>
            <person name="Chen W."/>
            <person name="Choi C."/>
            <person name="Clum A."/>
            <person name="Dos Santos R.A."/>
            <person name="Damasio A.R."/>
            <person name="Diallinas G."/>
            <person name="Emri T."/>
            <person name="Fekete E."/>
            <person name="Flipphi M."/>
            <person name="Freyberg S."/>
            <person name="Gallo A."/>
            <person name="Gournas C."/>
            <person name="Habgood R."/>
            <person name="Hainaut M."/>
            <person name="Harispe M.L."/>
            <person name="Henrissat B."/>
            <person name="Hilden K.S."/>
            <person name="Hope R."/>
            <person name="Hossain A."/>
            <person name="Karabika E."/>
            <person name="Karaffa L."/>
            <person name="Karanyi Z."/>
            <person name="Krasevec N."/>
            <person name="Kuo A."/>
            <person name="Kusch H."/>
            <person name="LaButti K."/>
            <person name="Lagendijk E.L."/>
            <person name="Lapidus A."/>
            <person name="Levasseur A."/>
            <person name="Lindquist E."/>
            <person name="Lipzen A."/>
            <person name="Logrieco A.F."/>
            <person name="MacCabe A."/>
            <person name="Maekelae M.R."/>
            <person name="Malavazi I."/>
            <person name="Melin P."/>
            <person name="Meyer V."/>
            <person name="Mielnichuk N."/>
            <person name="Miskei M."/>
            <person name="Molnar A.P."/>
            <person name="Mule G."/>
            <person name="Ngan C.Y."/>
            <person name="Orejas M."/>
            <person name="Orosz E."/>
            <person name="Ouedraogo J.P."/>
            <person name="Overkamp K.M."/>
            <person name="Park H.-S."/>
            <person name="Perrone G."/>
            <person name="Piumi F."/>
            <person name="Punt P.J."/>
            <person name="Ram A.F."/>
            <person name="Ramon A."/>
            <person name="Rauscher S."/>
            <person name="Record E."/>
            <person name="Riano-Pachon D.M."/>
            <person name="Robert V."/>
            <person name="Roehrig J."/>
            <person name="Ruller R."/>
            <person name="Salamov A."/>
            <person name="Salih N.S."/>
            <person name="Samson R.A."/>
            <person name="Sandor E."/>
            <person name="Sanguinetti M."/>
            <person name="Schuetze T."/>
            <person name="Sepcic K."/>
            <person name="Shelest E."/>
            <person name="Sherlock G."/>
            <person name="Sophianopoulou V."/>
            <person name="Squina F.M."/>
            <person name="Sun H."/>
            <person name="Susca A."/>
            <person name="Todd R.B."/>
            <person name="Tsang A."/>
            <person name="Unkles S.E."/>
            <person name="van de Wiele N."/>
            <person name="van Rossen-Uffink D."/>
            <person name="Oliveira J.V."/>
            <person name="Vesth T.C."/>
            <person name="Visser J."/>
            <person name="Yu J.-H."/>
            <person name="Zhou M."/>
            <person name="Andersen M.R."/>
            <person name="Archer D.B."/>
            <person name="Baker S.E."/>
            <person name="Benoit I."/>
            <person name="Brakhage A.A."/>
            <person name="Braus G.H."/>
            <person name="Fischer R."/>
            <person name="Frisvad J.C."/>
            <person name="Goldman G.H."/>
            <person name="Houbraken J."/>
            <person name="Oakley B."/>
            <person name="Pocsi I."/>
            <person name="Scazzocchio C."/>
            <person name="Seiboth B."/>
            <person name="vanKuyk P.A."/>
            <person name="Wortman J."/>
            <person name="Dyer P.S."/>
            <person name="Grigoriev I.V."/>
        </authorList>
    </citation>
    <scope>NUCLEOTIDE SEQUENCE [LARGE SCALE GENOMIC DNA]</scope>
    <source>
        <strain evidence="9">ITEM 5010</strain>
    </source>
</reference>
<dbReference type="GO" id="GO:0047837">
    <property type="term" value="F:D-xylose 1-dehydrogenase (NADP+) activity"/>
    <property type="evidence" value="ECO:0007669"/>
    <property type="project" value="UniProtKB-EC"/>
</dbReference>
<dbReference type="InterPro" id="IPR055170">
    <property type="entry name" value="GFO_IDH_MocA-like_dom"/>
</dbReference>
<dbReference type="Proteomes" id="UP000188318">
    <property type="component" value="Unassembled WGS sequence"/>
</dbReference>